<evidence type="ECO:0000313" key="2">
    <source>
        <dbReference type="WBParaSite" id="ES5_v2.g20904.t1"/>
    </source>
</evidence>
<name>A0AC34FU34_9BILA</name>
<organism evidence="1 2">
    <name type="scientific">Panagrolaimus sp. ES5</name>
    <dbReference type="NCBI Taxonomy" id="591445"/>
    <lineage>
        <taxon>Eukaryota</taxon>
        <taxon>Metazoa</taxon>
        <taxon>Ecdysozoa</taxon>
        <taxon>Nematoda</taxon>
        <taxon>Chromadorea</taxon>
        <taxon>Rhabditida</taxon>
        <taxon>Tylenchina</taxon>
        <taxon>Panagrolaimomorpha</taxon>
        <taxon>Panagrolaimoidea</taxon>
        <taxon>Panagrolaimidae</taxon>
        <taxon>Panagrolaimus</taxon>
    </lineage>
</organism>
<evidence type="ECO:0000313" key="1">
    <source>
        <dbReference type="Proteomes" id="UP000887579"/>
    </source>
</evidence>
<accession>A0AC34FU34</accession>
<reference evidence="2" key="1">
    <citation type="submission" date="2022-11" db="UniProtKB">
        <authorList>
            <consortium name="WormBaseParasite"/>
        </authorList>
    </citation>
    <scope>IDENTIFICATION</scope>
</reference>
<proteinExistence type="predicted"/>
<sequence>MERYTPPKLELELYTPIAIQHEWKVSEEKLKNANQYGLNSDCKEIEGFPEFYCALQWCLKNRRDENGECRQHVQISIELCGRDQRTPVLAKFVIYIKSADFVALSKESRYCIDYEAKQAPTMSELLWNRGDKDFVFVVGKENEEKTEIRIHKFVLSTWSTVFASMIKNEMKEKIEITDFDAEVVQTAVKHCYDQDIDDLVEDTKIALELLHFADKFDMKELKIFVELQLINDMSPKNICHITKAAIISNSSKLCDFCVLSLLNFLKLSIHVDHFDILDDQFAKDLVKKAFPSENC</sequence>
<dbReference type="WBParaSite" id="ES5_v2.g20904.t1">
    <property type="protein sequence ID" value="ES5_v2.g20904.t1"/>
    <property type="gene ID" value="ES5_v2.g20904"/>
</dbReference>
<protein>
    <submittedName>
        <fullName evidence="2">BTB domain-containing protein</fullName>
    </submittedName>
</protein>
<dbReference type="Proteomes" id="UP000887579">
    <property type="component" value="Unplaced"/>
</dbReference>